<evidence type="ECO:0000313" key="9">
    <source>
        <dbReference type="Proteomes" id="UP000429523"/>
    </source>
</evidence>
<dbReference type="EMBL" id="QXGA01004396">
    <property type="protein sequence ID" value="KAE9073779.1"/>
    <property type="molecule type" value="Genomic_DNA"/>
</dbReference>
<evidence type="ECO:0000313" key="4">
    <source>
        <dbReference type="EMBL" id="KAE9073779.1"/>
    </source>
</evidence>
<proteinExistence type="predicted"/>
<evidence type="ECO:0000313" key="11">
    <source>
        <dbReference type="Proteomes" id="UP000437068"/>
    </source>
</evidence>
<dbReference type="EMBL" id="QXFW01005473">
    <property type="protein sequence ID" value="KAE8961904.1"/>
    <property type="molecule type" value="Genomic_DNA"/>
</dbReference>
<dbReference type="Proteomes" id="UP000433483">
    <property type="component" value="Unassembled WGS sequence"/>
</dbReference>
<reference evidence="15 16" key="1">
    <citation type="submission" date="2018-09" db="EMBL/GenBank/DDBJ databases">
        <title>Genomic investigation of the strawberry pathogen Phytophthora fragariae indicates pathogenicity is determined by transcriptional variation in three key races.</title>
        <authorList>
            <person name="Adams T.M."/>
            <person name="Armitage A.D."/>
            <person name="Sobczyk M.K."/>
            <person name="Bates H.J."/>
            <person name="Dunwell J.M."/>
            <person name="Nellist C.F."/>
            <person name="Harrison R.J."/>
        </authorList>
    </citation>
    <scope>NUCLEOTIDE SEQUENCE [LARGE SCALE GENOMIC DNA]</scope>
    <source>
        <strain evidence="7 11">A4</strain>
        <strain evidence="6 12">BC-1</strain>
        <strain evidence="5 10">NOV-27</strain>
        <strain evidence="4 13">NOV-5</strain>
        <strain evidence="3 14">NOV-71</strain>
        <strain evidence="8 16">NOV-77</strain>
        <strain evidence="1 9">NOV-9</strain>
        <strain evidence="2 15">SCRP245</strain>
    </source>
</reference>
<dbReference type="AlphaFoldDB" id="A0A6A3GY39"/>
<name>A0A6A3GY39_9STRA</name>
<evidence type="ECO:0000313" key="1">
    <source>
        <dbReference type="EMBL" id="KAE8921132.1"/>
    </source>
</evidence>
<dbReference type="EMBL" id="QXGD01001869">
    <property type="protein sequence ID" value="KAE9197544.1"/>
    <property type="molecule type" value="Genomic_DNA"/>
</dbReference>
<sequence length="127" mass="14286">MLSGVRSSGFLLPSVATIASQPPITLQLTRNSRRLRRRNLGRSIQSKATTIHRPRSSSRRLRFLTYTVEPALSFCQPCNRQLSSFQHGSPATTRRRGPTVNALRTLISTLRQRPRTARQIARAMSGM</sequence>
<dbReference type="Proteomes" id="UP000440732">
    <property type="component" value="Unassembled WGS sequence"/>
</dbReference>
<evidence type="ECO:0000313" key="14">
    <source>
        <dbReference type="Proteomes" id="UP000441208"/>
    </source>
</evidence>
<dbReference type="Proteomes" id="UP000437068">
    <property type="component" value="Unassembled WGS sequence"/>
</dbReference>
<evidence type="ECO:0000313" key="8">
    <source>
        <dbReference type="EMBL" id="KAE9285010.1"/>
    </source>
</evidence>
<evidence type="ECO:0000313" key="3">
    <source>
        <dbReference type="EMBL" id="KAE9067142.1"/>
    </source>
</evidence>
<evidence type="ECO:0000313" key="15">
    <source>
        <dbReference type="Proteomes" id="UP000460718"/>
    </source>
</evidence>
<evidence type="ECO:0000313" key="6">
    <source>
        <dbReference type="EMBL" id="KAE9197544.1"/>
    </source>
</evidence>
<evidence type="ECO:0000313" key="7">
    <source>
        <dbReference type="EMBL" id="KAE9272356.1"/>
    </source>
</evidence>
<dbReference type="Proteomes" id="UP000440367">
    <property type="component" value="Unassembled WGS sequence"/>
</dbReference>
<evidence type="ECO:0000313" key="2">
    <source>
        <dbReference type="EMBL" id="KAE8961904.1"/>
    </source>
</evidence>
<dbReference type="EMBL" id="QXGF01003641">
    <property type="protein sequence ID" value="KAE8921132.1"/>
    <property type="molecule type" value="Genomic_DNA"/>
</dbReference>
<evidence type="ECO:0000313" key="5">
    <source>
        <dbReference type="EMBL" id="KAE9163120.1"/>
    </source>
</evidence>
<keyword evidence="10" id="KW-1185">Reference proteome</keyword>
<dbReference type="EMBL" id="QXFZ01003775">
    <property type="protein sequence ID" value="KAE9067142.1"/>
    <property type="molecule type" value="Genomic_DNA"/>
</dbReference>
<comment type="caution">
    <text evidence="2">The sequence shown here is derived from an EMBL/GenBank/DDBJ whole genome shotgun (WGS) entry which is preliminary data.</text>
</comment>
<accession>A0A6A3GY39</accession>
<evidence type="ECO:0000313" key="10">
    <source>
        <dbReference type="Proteomes" id="UP000433483"/>
    </source>
</evidence>
<gene>
    <name evidence="7" type="ORF">PF001_g27978</name>
    <name evidence="6" type="ORF">PF002_g22719</name>
    <name evidence="5" type="ORF">PF005_g30574</name>
    <name evidence="4" type="ORF">PF006_g28662</name>
    <name evidence="3" type="ORF">PF007_g28184</name>
    <name evidence="8" type="ORF">PF008_g27022</name>
    <name evidence="1" type="ORF">PF009_g28583</name>
    <name evidence="2" type="ORF">PF011_g29578</name>
</gene>
<dbReference type="EMBL" id="QXFY01003454">
    <property type="protein sequence ID" value="KAE9285010.1"/>
    <property type="molecule type" value="Genomic_DNA"/>
</dbReference>
<dbReference type="EMBL" id="QXGE01004003">
    <property type="protein sequence ID" value="KAE9272356.1"/>
    <property type="molecule type" value="Genomic_DNA"/>
</dbReference>
<dbReference type="Proteomes" id="UP000441208">
    <property type="component" value="Unassembled WGS sequence"/>
</dbReference>
<dbReference type="EMBL" id="QXGB01005429">
    <property type="protein sequence ID" value="KAE9163120.1"/>
    <property type="molecule type" value="Genomic_DNA"/>
</dbReference>
<dbReference type="Proteomes" id="UP000429523">
    <property type="component" value="Unassembled WGS sequence"/>
</dbReference>
<evidence type="ECO:0000313" key="12">
    <source>
        <dbReference type="Proteomes" id="UP000440367"/>
    </source>
</evidence>
<dbReference type="Proteomes" id="UP000460718">
    <property type="component" value="Unassembled WGS sequence"/>
</dbReference>
<protein>
    <submittedName>
        <fullName evidence="2">Uncharacterized protein</fullName>
    </submittedName>
</protein>
<evidence type="ECO:0000313" key="13">
    <source>
        <dbReference type="Proteomes" id="UP000440732"/>
    </source>
</evidence>
<dbReference type="Proteomes" id="UP000486351">
    <property type="component" value="Unassembled WGS sequence"/>
</dbReference>
<evidence type="ECO:0000313" key="16">
    <source>
        <dbReference type="Proteomes" id="UP000486351"/>
    </source>
</evidence>
<organism evidence="2 15">
    <name type="scientific">Phytophthora fragariae</name>
    <dbReference type="NCBI Taxonomy" id="53985"/>
    <lineage>
        <taxon>Eukaryota</taxon>
        <taxon>Sar</taxon>
        <taxon>Stramenopiles</taxon>
        <taxon>Oomycota</taxon>
        <taxon>Peronosporomycetes</taxon>
        <taxon>Peronosporales</taxon>
        <taxon>Peronosporaceae</taxon>
        <taxon>Phytophthora</taxon>
    </lineage>
</organism>